<evidence type="ECO:0000259" key="4">
    <source>
        <dbReference type="Pfam" id="PF00891"/>
    </source>
</evidence>
<dbReference type="Pfam" id="PF00891">
    <property type="entry name" value="Methyltransf_2"/>
    <property type="match status" value="1"/>
</dbReference>
<dbReference type="Proteomes" id="UP001162131">
    <property type="component" value="Unassembled WGS sequence"/>
</dbReference>
<keyword evidence="1" id="KW-0489">Methyltransferase</keyword>
<dbReference type="PROSITE" id="PS51683">
    <property type="entry name" value="SAM_OMT_II"/>
    <property type="match status" value="1"/>
</dbReference>
<evidence type="ECO:0000313" key="5">
    <source>
        <dbReference type="EMBL" id="CAG9320156.1"/>
    </source>
</evidence>
<feature type="domain" description="O-methyltransferase C-terminal" evidence="4">
    <location>
        <begin position="115"/>
        <end position="314"/>
    </location>
</feature>
<organism evidence="5 6">
    <name type="scientific">Blepharisma stoltei</name>
    <dbReference type="NCBI Taxonomy" id="1481888"/>
    <lineage>
        <taxon>Eukaryota</taxon>
        <taxon>Sar</taxon>
        <taxon>Alveolata</taxon>
        <taxon>Ciliophora</taxon>
        <taxon>Postciliodesmatophora</taxon>
        <taxon>Heterotrichea</taxon>
        <taxon>Heterotrichida</taxon>
        <taxon>Blepharismidae</taxon>
        <taxon>Blepharisma</taxon>
    </lineage>
</organism>
<keyword evidence="3" id="KW-0949">S-adenosyl-L-methionine</keyword>
<dbReference type="GO" id="GO:0032259">
    <property type="term" value="P:methylation"/>
    <property type="evidence" value="ECO:0007669"/>
    <property type="project" value="UniProtKB-KW"/>
</dbReference>
<dbReference type="InterPro" id="IPR001077">
    <property type="entry name" value="COMT_C"/>
</dbReference>
<dbReference type="Gene3D" id="1.10.10.10">
    <property type="entry name" value="Winged helix-like DNA-binding domain superfamily/Winged helix DNA-binding domain"/>
    <property type="match status" value="1"/>
</dbReference>
<name>A0AAU9J4G2_9CILI</name>
<sequence length="346" mass="39069">MDAVTIRSKIFQVLIGPQLAAMLYASLELELPELLLTPKSIEFLSEKTQTLSEKLERILFALESFGFFSYNSVSKEWSNSQLSSALLDESLNSIAKYCIMPYKYEVLCNFSESLKQEKSAHEIRFGCSYIEGLKRNQDAFEIYQKAMAGWTNYDGKDKIDIDLNDSSRVLDVGGGDGTLLIDLANAHPHITGTVFDIPESQPLIDANIEKYELSERLDSIGGNFFESLPEEYDCILIKNTLIDWSDRDCKRILNNCRKALEEGDQLKWIDCVIDRQDQTDLWGVILDMNMMASGNGRVRTKEQMEKLLHESGFRFDSISPSTKKRNASVTSLAPSAKHCVINAIAI</sequence>
<keyword evidence="6" id="KW-1185">Reference proteome</keyword>
<proteinExistence type="predicted"/>
<dbReference type="GO" id="GO:0008171">
    <property type="term" value="F:O-methyltransferase activity"/>
    <property type="evidence" value="ECO:0007669"/>
    <property type="project" value="InterPro"/>
</dbReference>
<protein>
    <recommendedName>
        <fullName evidence="4">O-methyltransferase C-terminal domain-containing protein</fullName>
    </recommendedName>
</protein>
<dbReference type="Gene3D" id="3.40.50.150">
    <property type="entry name" value="Vaccinia Virus protein VP39"/>
    <property type="match status" value="1"/>
</dbReference>
<dbReference type="PIRSF" id="PIRSF005739">
    <property type="entry name" value="O-mtase"/>
    <property type="match status" value="1"/>
</dbReference>
<gene>
    <name evidence="5" type="ORF">BSTOLATCC_MIC25391</name>
</gene>
<dbReference type="InterPro" id="IPR016461">
    <property type="entry name" value="COMT-like"/>
</dbReference>
<dbReference type="SUPFAM" id="SSF53335">
    <property type="entry name" value="S-adenosyl-L-methionine-dependent methyltransferases"/>
    <property type="match status" value="1"/>
</dbReference>
<dbReference type="InterPro" id="IPR029063">
    <property type="entry name" value="SAM-dependent_MTases_sf"/>
</dbReference>
<accession>A0AAU9J4G2</accession>
<reference evidence="5" key="1">
    <citation type="submission" date="2021-09" db="EMBL/GenBank/DDBJ databases">
        <authorList>
            <consortium name="AG Swart"/>
            <person name="Singh M."/>
            <person name="Singh A."/>
            <person name="Seah K."/>
            <person name="Emmerich C."/>
        </authorList>
    </citation>
    <scope>NUCLEOTIDE SEQUENCE</scope>
    <source>
        <strain evidence="5">ATCC30299</strain>
    </source>
</reference>
<dbReference type="CDD" id="cd02440">
    <property type="entry name" value="AdoMet_MTases"/>
    <property type="match status" value="1"/>
</dbReference>
<evidence type="ECO:0000256" key="2">
    <source>
        <dbReference type="ARBA" id="ARBA00022679"/>
    </source>
</evidence>
<dbReference type="PANTHER" id="PTHR43712">
    <property type="entry name" value="PUTATIVE (AFU_ORTHOLOGUE AFUA_4G14580)-RELATED"/>
    <property type="match status" value="1"/>
</dbReference>
<evidence type="ECO:0000256" key="3">
    <source>
        <dbReference type="ARBA" id="ARBA00022691"/>
    </source>
</evidence>
<dbReference type="AlphaFoldDB" id="A0AAU9J4G2"/>
<comment type="caution">
    <text evidence="5">The sequence shown here is derived from an EMBL/GenBank/DDBJ whole genome shotgun (WGS) entry which is preliminary data.</text>
</comment>
<evidence type="ECO:0000313" key="6">
    <source>
        <dbReference type="Proteomes" id="UP001162131"/>
    </source>
</evidence>
<evidence type="ECO:0000256" key="1">
    <source>
        <dbReference type="ARBA" id="ARBA00022603"/>
    </source>
</evidence>
<dbReference type="EMBL" id="CAJZBQ010000024">
    <property type="protein sequence ID" value="CAG9320156.1"/>
    <property type="molecule type" value="Genomic_DNA"/>
</dbReference>
<dbReference type="InterPro" id="IPR036388">
    <property type="entry name" value="WH-like_DNA-bd_sf"/>
</dbReference>
<keyword evidence="2" id="KW-0808">Transferase</keyword>
<dbReference type="PANTHER" id="PTHR43712:SF2">
    <property type="entry name" value="O-METHYLTRANSFERASE CICE"/>
    <property type="match status" value="1"/>
</dbReference>